<evidence type="ECO:0000313" key="1">
    <source>
        <dbReference type="EMBL" id="KAG9218127.1"/>
    </source>
</evidence>
<accession>A0ACB7IIR9</accession>
<proteinExistence type="predicted"/>
<organism evidence="1 2">
    <name type="scientific">Pleurotus cornucopiae</name>
    <name type="common">Cornucopia mushroom</name>
    <dbReference type="NCBI Taxonomy" id="5321"/>
    <lineage>
        <taxon>Eukaryota</taxon>
        <taxon>Fungi</taxon>
        <taxon>Dikarya</taxon>
        <taxon>Basidiomycota</taxon>
        <taxon>Agaricomycotina</taxon>
        <taxon>Agaricomycetes</taxon>
        <taxon>Agaricomycetidae</taxon>
        <taxon>Agaricales</taxon>
        <taxon>Pleurotineae</taxon>
        <taxon>Pleurotaceae</taxon>
        <taxon>Pleurotus</taxon>
    </lineage>
</organism>
<sequence>MEPLHYLNGYKLVEWPDLSGQRNPSRTLHSASATLHWNSDWPSFHPIIVAAIGRVVGAYCGVSDVLVGSRLEAGLKVIRVLWEDTTSWDEVVASVQAQLNRAGTAEQEELDATRKALDLDANQMPCLALYTLSSHVSHPDDFPFSISFDSTHSSLELTAWDTTLHPSFAPLMLNQLTSILQDVPSLTPTLIHKLSDLSPDLLSLYEPNTSRRDPPPATAMDILAEQAEKSPDSTAFYWCPNSPDSRVPIQPSDSMTYREWHVRSNQFARWLLNRGLEKEDRVAVCMKRDRHFHVSIMGIMRAGGCYVPIDPELPDERKKYISSDSQARFVLTSKDLTSVSLFDCETIFVESPSIQQEISAQLDDRICTASLESLAYLLYTSGTTGNPKGCLITHEGLVEAIWAISRIATVAPFEEGEDAWEGRYLATASIAFDVHLAEVFVSLSLGTPLYNVPRSILLENLSYYVVQFGITHLGIVPSLMEATLSVAQEDGDLDDMKLRYICSGGEKVTDAILDKWANHPRFRLANFYGPSEATIGCCARYMDASTPKSNIGRTFDNVSGYVVDDNMNIVLRGGVGELVVGGPLVGRGYHGRPDLTNKVFLTWPRSGQKAYRTGDLVRMMPDSTFEILGRVDTQIKLRGVRIESEGISAIIRKAASPSARINLDAITILANHPKIGTDQLVSFIAWDPTITISTRKASLPSISAPPQGLLESIQSVCAAELASYMRPSHIVPLQFLPLSSNGKADAKSLASIFRGLDLSTLAGLASRCESDCASRTPHPDPPASALPQPPSSSCVDSFSRLWLPTILREYQADDVECILPALPVQEGVLSRSAVDSTLYVQTTILACKPETSLLKLQQAWQTVASRHQILRAVFYFDRSLVQIILRPGVCALPWVEKPMPSILESDFAEWFAEHEAEGIARYLNENMSHKPLFQLTAFTSPSSRCHLVLSLHHALFDGSSLPILFEDLEQVYHGEYVNSPTPLKAVLDTIASVDLVRAELFWRSMFEAFSWPAPPFRRATSTECADFVVPFRTSLSEFRIMAAQACVTLQTLLTCTFATLLARVYGRDDIVFGTIRSGRLQASEGIESAICPLIAVHPIRVNPSHTDTLSRTQNAIAEAMEYEHVGLSQIQTWVRPGLPLFDVVFSLAIEDSSNPRLFEIVQRKNPIPDFPLAVEVGLNPIHDTLEIKAAWLSEAVDGQFVEELLRSFETLASSVSHLRTQGMPLQTLTTPTATLSTGGATSLMTSLAGRDLPQMNRLRSLIAEFLDLKESILQDDTSLISLGLDSLKSVGLSRTLRQAGLGISAPQLMSNPSLHQLVALLTPSDTSNDVSSDGNIPRLRHVIGDFLNVDPSLIKPDVFLVSLGLDSLKSVGLSRILRREGFPLSATQLMSGGSLSNLVALLESKTPAETPSSIRTDTQARVCPSLDINELKLSPSDYVTAYPVTELQAGMLSQTISSGGHLYVHAFPLRLSQDVQVSLLKAAWKRAVNVLSILRTSFHFSADDGVWCQVTHSQEILDWSIDSFTTEIDYSNKVTTLITSLNLIDELSFRRPPFLIRLYSSSSSAPHDNRLVLVMHHALYDGVSLAKLMETVASLYEDAETPTVVQFADILPILKEHETSGTRFWVEKLRGFVKQDLPPKLPRAVNSPDTPHLISEVVKFDPSLLASVLSRLLITVQCIAQAALSRMLHAKLQNLDVLFGHVVSGRVIPDAEEVIGPLLNTIPCRIQMLETMHNADLLRDIHAWNIAAMSKQQFSLRSLQKSLGMKSLWDVLFVFQPLSPPSAPFERLWRLDTSMGDDAKVQYPLTVEVHHHLDHFVINAACRSEYMSSGELQSAVHQMADFMTNLIARPEELLFNNTRSLHILKTAQVIEGELQRRTAAIEQSDLSNIDEWVGGKRRALCNVYVNIVKVAPDVTKDNPLVEPVHIPYWVPDALHRSDRGDIPRLAVTDLIRDDVMIDIVTVETQDTVLMSVDASASMMDQEQAKEVIQRWAILVKGALGLV</sequence>
<dbReference type="EMBL" id="WQMT02000010">
    <property type="protein sequence ID" value="KAG9218127.1"/>
    <property type="molecule type" value="Genomic_DNA"/>
</dbReference>
<name>A0ACB7IIR9_PLECO</name>
<reference evidence="1 2" key="1">
    <citation type="journal article" date="2021" name="Appl. Environ. Microbiol.">
        <title>Genetic linkage and physical mapping for an oyster mushroom Pleurotus cornucopiae and QTL analysis for the trait cap color.</title>
        <authorList>
            <person name="Zhang Y."/>
            <person name="Gao W."/>
            <person name="Sonnenberg A."/>
            <person name="Chen Q."/>
            <person name="Zhang J."/>
            <person name="Huang C."/>
        </authorList>
    </citation>
    <scope>NUCLEOTIDE SEQUENCE [LARGE SCALE GENOMIC DNA]</scope>
    <source>
        <strain evidence="1">CCMSSC00406</strain>
    </source>
</reference>
<comment type="caution">
    <text evidence="1">The sequence shown here is derived from an EMBL/GenBank/DDBJ whole genome shotgun (WGS) entry which is preliminary data.</text>
</comment>
<protein>
    <submittedName>
        <fullName evidence="1">Uncharacterized protein</fullName>
    </submittedName>
</protein>
<gene>
    <name evidence="1" type="ORF">CCMSSC00406_0008066</name>
</gene>
<dbReference type="Proteomes" id="UP000824881">
    <property type="component" value="Unassembled WGS sequence"/>
</dbReference>
<keyword evidence="2" id="KW-1185">Reference proteome</keyword>
<evidence type="ECO:0000313" key="2">
    <source>
        <dbReference type="Proteomes" id="UP000824881"/>
    </source>
</evidence>